<dbReference type="GO" id="GO:0085020">
    <property type="term" value="P:protein K6-linked ubiquitination"/>
    <property type="evidence" value="ECO:0007669"/>
    <property type="project" value="TreeGrafter"/>
</dbReference>
<dbReference type="PANTHER" id="PTHR24171:SF10">
    <property type="entry name" value="ANKYRIN REPEAT DOMAIN-CONTAINING PROTEIN 29-LIKE"/>
    <property type="match status" value="1"/>
</dbReference>
<evidence type="ECO:0000256" key="4">
    <source>
        <dbReference type="PROSITE-ProRule" id="PRU00023"/>
    </source>
</evidence>
<evidence type="ECO:0000256" key="1">
    <source>
        <dbReference type="ARBA" id="ARBA00004906"/>
    </source>
</evidence>
<dbReference type="GeneID" id="109476644"/>
<dbReference type="SUPFAM" id="SSF158235">
    <property type="entry name" value="SOCS box-like"/>
    <property type="match status" value="1"/>
</dbReference>
<dbReference type="Pfam" id="PF00023">
    <property type="entry name" value="Ank"/>
    <property type="match status" value="1"/>
</dbReference>
<dbReference type="InterPro" id="IPR036770">
    <property type="entry name" value="Ankyrin_rpt-contain_sf"/>
</dbReference>
<protein>
    <submittedName>
        <fullName evidence="7">26S proteasome non-ATPase regulatory subunit 10-like</fullName>
    </submittedName>
</protein>
<accession>A0A6P4ZQI5</accession>
<evidence type="ECO:0000259" key="5">
    <source>
        <dbReference type="PROSITE" id="PS50225"/>
    </source>
</evidence>
<comment type="pathway">
    <text evidence="1">Protein modification; protein ubiquitination.</text>
</comment>
<gene>
    <name evidence="7" type="primary">LOC109476644</name>
</gene>
<reference evidence="7" key="1">
    <citation type="submission" date="2025-08" db="UniProtKB">
        <authorList>
            <consortium name="RefSeq"/>
        </authorList>
    </citation>
    <scope>IDENTIFICATION</scope>
    <source>
        <tissue evidence="7">Gonad</tissue>
    </source>
</reference>
<dbReference type="CDD" id="cd03587">
    <property type="entry name" value="SOCS"/>
    <property type="match status" value="1"/>
</dbReference>
<dbReference type="Pfam" id="PF07525">
    <property type="entry name" value="SOCS_box"/>
    <property type="match status" value="1"/>
</dbReference>
<dbReference type="PRINTS" id="PR01415">
    <property type="entry name" value="ANKYRIN"/>
</dbReference>
<dbReference type="SUPFAM" id="SSF48403">
    <property type="entry name" value="Ankyrin repeat"/>
    <property type="match status" value="1"/>
</dbReference>
<dbReference type="Pfam" id="PF12796">
    <property type="entry name" value="Ank_2"/>
    <property type="match status" value="2"/>
</dbReference>
<dbReference type="GO" id="GO:0004842">
    <property type="term" value="F:ubiquitin-protein transferase activity"/>
    <property type="evidence" value="ECO:0007669"/>
    <property type="project" value="TreeGrafter"/>
</dbReference>
<feature type="domain" description="SOCS box" evidence="5">
    <location>
        <begin position="211"/>
        <end position="247"/>
    </location>
</feature>
<keyword evidence="6" id="KW-1185">Reference proteome</keyword>
<name>A0A6P4ZQI5_BRABE</name>
<dbReference type="SMART" id="SM00969">
    <property type="entry name" value="SOCS_box"/>
    <property type="match status" value="1"/>
</dbReference>
<proteinExistence type="predicted"/>
<dbReference type="GO" id="GO:0035556">
    <property type="term" value="P:intracellular signal transduction"/>
    <property type="evidence" value="ECO:0007669"/>
    <property type="project" value="InterPro"/>
</dbReference>
<dbReference type="GO" id="GO:0070531">
    <property type="term" value="C:BRCA1-A complex"/>
    <property type="evidence" value="ECO:0007669"/>
    <property type="project" value="TreeGrafter"/>
</dbReference>
<dbReference type="InterPro" id="IPR036036">
    <property type="entry name" value="SOCS_box-like_dom_sf"/>
</dbReference>
<dbReference type="PROSITE" id="PS50297">
    <property type="entry name" value="ANK_REP_REGION"/>
    <property type="match status" value="4"/>
</dbReference>
<dbReference type="Proteomes" id="UP000515135">
    <property type="component" value="Unplaced"/>
</dbReference>
<feature type="repeat" description="ANK" evidence="4">
    <location>
        <begin position="48"/>
        <end position="72"/>
    </location>
</feature>
<dbReference type="Gene3D" id="1.10.750.20">
    <property type="entry name" value="SOCS box"/>
    <property type="match status" value="1"/>
</dbReference>
<dbReference type="AlphaFoldDB" id="A0A6P4ZQI5"/>
<dbReference type="KEGG" id="bbel:109476644"/>
<dbReference type="Gene3D" id="1.25.40.20">
    <property type="entry name" value="Ankyrin repeat-containing domain"/>
    <property type="match status" value="2"/>
</dbReference>
<feature type="repeat" description="ANK" evidence="4">
    <location>
        <begin position="118"/>
        <end position="150"/>
    </location>
</feature>
<dbReference type="PROSITE" id="PS50088">
    <property type="entry name" value="ANK_REPEAT"/>
    <property type="match status" value="4"/>
</dbReference>
<dbReference type="InterPro" id="IPR002110">
    <property type="entry name" value="Ankyrin_rpt"/>
</dbReference>
<evidence type="ECO:0000313" key="7">
    <source>
        <dbReference type="RefSeq" id="XP_019633207.1"/>
    </source>
</evidence>
<dbReference type="GO" id="GO:0031436">
    <property type="term" value="C:BRCA1-BARD1 complex"/>
    <property type="evidence" value="ECO:0007669"/>
    <property type="project" value="TreeGrafter"/>
</dbReference>
<dbReference type="UniPathway" id="UPA00143"/>
<sequence>MFYSFHRSMRNKKTRKSLITAASAGHHRKVAQLLNSNVDRILDLRDIDGRTALHRAVKNGHLKVVDILLRMGNCGRSLRARDPYGWAAIHFAAQSNNKNNVISLLLDRGANASMKTYRGLTALHYAVEKGCFAATKLLLEFGADINAKDIYGQTPLHRAAQENSVREVELLLLAGADFNAKDRNGKTPAEVAASGSKCQELLSGHEKHHPSLQRLCRLKIHTTLEQVRSEDNVIQDFPLPTPMKNFLLFKNVL</sequence>
<organism evidence="6 7">
    <name type="scientific">Branchiostoma belcheri</name>
    <name type="common">Amphioxus</name>
    <dbReference type="NCBI Taxonomy" id="7741"/>
    <lineage>
        <taxon>Eukaryota</taxon>
        <taxon>Metazoa</taxon>
        <taxon>Chordata</taxon>
        <taxon>Cephalochordata</taxon>
        <taxon>Leptocardii</taxon>
        <taxon>Amphioxiformes</taxon>
        <taxon>Branchiostomatidae</taxon>
        <taxon>Branchiostoma</taxon>
    </lineage>
</organism>
<evidence type="ECO:0000313" key="6">
    <source>
        <dbReference type="Proteomes" id="UP000515135"/>
    </source>
</evidence>
<keyword evidence="2" id="KW-0677">Repeat</keyword>
<dbReference type="InterPro" id="IPR001496">
    <property type="entry name" value="SOCS_box"/>
</dbReference>
<evidence type="ECO:0000256" key="2">
    <source>
        <dbReference type="ARBA" id="ARBA00022737"/>
    </source>
</evidence>
<dbReference type="RefSeq" id="XP_019633207.1">
    <property type="nucleotide sequence ID" value="XM_019777648.1"/>
</dbReference>
<dbReference type="PANTHER" id="PTHR24171">
    <property type="entry name" value="ANKYRIN REPEAT DOMAIN-CONTAINING PROTEIN 39-RELATED"/>
    <property type="match status" value="1"/>
</dbReference>
<keyword evidence="3 4" id="KW-0040">ANK repeat</keyword>
<evidence type="ECO:0000256" key="3">
    <source>
        <dbReference type="ARBA" id="ARBA00023043"/>
    </source>
</evidence>
<feature type="repeat" description="ANK" evidence="4">
    <location>
        <begin position="151"/>
        <end position="183"/>
    </location>
</feature>
<feature type="repeat" description="ANK" evidence="4">
    <location>
        <begin position="84"/>
        <end position="117"/>
    </location>
</feature>
<dbReference type="PROSITE" id="PS50225">
    <property type="entry name" value="SOCS"/>
    <property type="match status" value="1"/>
</dbReference>
<dbReference type="SMART" id="SM00248">
    <property type="entry name" value="ANK"/>
    <property type="match status" value="4"/>
</dbReference>
<dbReference type="OrthoDB" id="426293at2759"/>